<sequence length="494" mass="57044">QETECQRWTDKQPEEDSDTEEILWGIHESCPTDLYQHPQLEADIQAIRTLYSSSAVSVSEYGSIDDVDVDLNINPNFMDEDVAKAWKINPSEPVVIRLHFSHSQYLDGPAPSVEVFQPSNKDNSSFGKQLQNILTLFISREWRHLTNERVVIQQKNRNSWFRPSGTIKKVRARFRIWLPLSKSNELQEQTMRGRIILPAMKLSRFSHHTTSYTLKNSPGELFTYTPGGKRSAFHSRTQIMRYAEQRMPTLNEYCVVCDERHVFQSSPMLKPAVCTRELCVFSFHTLGVMSGATEEVATGAEVIDLLVAMCRAALQSSRKSIIFEPYPSVVDPHNPKALAFSPKRKSYERLEKALDSILLIRRMAQGPHSEIKKQMDKIDPLAYPLLQWILASNRSHIVKLPLNRHLKFMRTPHQFLLISSPPSKEARFQTARRLYGSTFAFHGSHIENWHSILRRGLVNASNTKLQVNHGNIKVQLRFHPYRRFVYEYLRLTNS</sequence>
<keyword evidence="1" id="KW-0328">Glycosyltransferase</keyword>
<organism evidence="8 9">
    <name type="scientific">Echeneis naucrates</name>
    <name type="common">Live sharksucker</name>
    <dbReference type="NCBI Taxonomy" id="173247"/>
    <lineage>
        <taxon>Eukaryota</taxon>
        <taxon>Metazoa</taxon>
        <taxon>Chordata</taxon>
        <taxon>Craniata</taxon>
        <taxon>Vertebrata</taxon>
        <taxon>Euteleostomi</taxon>
        <taxon>Actinopterygii</taxon>
        <taxon>Neopterygii</taxon>
        <taxon>Teleostei</taxon>
        <taxon>Neoteleostei</taxon>
        <taxon>Acanthomorphata</taxon>
        <taxon>Carangaria</taxon>
        <taxon>Carangiformes</taxon>
        <taxon>Echeneidae</taxon>
        <taxon>Echeneis</taxon>
    </lineage>
</organism>
<reference evidence="8" key="2">
    <citation type="submission" date="2025-08" db="UniProtKB">
        <authorList>
            <consortium name="Ensembl"/>
        </authorList>
    </citation>
    <scope>IDENTIFICATION</scope>
</reference>
<protein>
    <submittedName>
        <fullName evidence="8">Poly (ADP-ribose) polymerase family, member 6b</fullName>
    </submittedName>
</protein>
<dbReference type="SUPFAM" id="SSF56399">
    <property type="entry name" value="ADP-ribosylation"/>
    <property type="match status" value="1"/>
</dbReference>
<reference evidence="8" key="3">
    <citation type="submission" date="2025-09" db="UniProtKB">
        <authorList>
            <consortium name="Ensembl"/>
        </authorList>
    </citation>
    <scope>IDENTIFICATION</scope>
</reference>
<keyword evidence="3" id="KW-0548">Nucleotidyltransferase</keyword>
<dbReference type="PROSITE" id="PS51059">
    <property type="entry name" value="PARP_CATALYTIC"/>
    <property type="match status" value="1"/>
</dbReference>
<dbReference type="Ensembl" id="ENSENLT00000012030.1">
    <property type="protein sequence ID" value="ENSENLP00000011527.1"/>
    <property type="gene ID" value="ENSENLG00000005476.1"/>
</dbReference>
<evidence type="ECO:0000256" key="6">
    <source>
        <dbReference type="ARBA" id="ARBA00024347"/>
    </source>
</evidence>
<evidence type="ECO:0000256" key="4">
    <source>
        <dbReference type="ARBA" id="ARBA00022765"/>
    </source>
</evidence>
<evidence type="ECO:0000256" key="3">
    <source>
        <dbReference type="ARBA" id="ARBA00022695"/>
    </source>
</evidence>
<keyword evidence="9" id="KW-1185">Reference proteome</keyword>
<accession>A0A665TWI2</accession>
<dbReference type="OMA" id="HLRFMRT"/>
<name>A0A665TWI2_ECHNA</name>
<dbReference type="AlphaFoldDB" id="A0A665TWI2"/>
<dbReference type="InterPro" id="IPR051838">
    <property type="entry name" value="ARTD_PARP"/>
</dbReference>
<evidence type="ECO:0000259" key="7">
    <source>
        <dbReference type="PROSITE" id="PS51059"/>
    </source>
</evidence>
<dbReference type="Proteomes" id="UP000472264">
    <property type="component" value="Chromosome 16"/>
</dbReference>
<proteinExistence type="inferred from homology"/>
<dbReference type="InterPro" id="IPR012317">
    <property type="entry name" value="Poly(ADP-ribose)pol_cat_dom"/>
</dbReference>
<dbReference type="CDD" id="cd01341">
    <property type="entry name" value="ADP_ribosyl"/>
    <property type="match status" value="1"/>
</dbReference>
<dbReference type="PANTHER" id="PTHR21328">
    <property type="entry name" value="POLY ADP-RIBOSE POLYMERASE FAMILY, MEMBER PARP"/>
    <property type="match status" value="1"/>
</dbReference>
<feature type="domain" description="PARP catalytic" evidence="7">
    <location>
        <begin position="362"/>
        <end position="494"/>
    </location>
</feature>
<evidence type="ECO:0000256" key="2">
    <source>
        <dbReference type="ARBA" id="ARBA00022679"/>
    </source>
</evidence>
<reference evidence="8" key="1">
    <citation type="submission" date="2021-04" db="EMBL/GenBank/DDBJ databases">
        <authorList>
            <consortium name="Wellcome Sanger Institute Data Sharing"/>
        </authorList>
    </citation>
    <scope>NUCLEOTIDE SEQUENCE [LARGE SCALE GENOMIC DNA]</scope>
</reference>
<evidence type="ECO:0000313" key="9">
    <source>
        <dbReference type="Proteomes" id="UP000472264"/>
    </source>
</evidence>
<keyword evidence="2" id="KW-0808">Transferase</keyword>
<keyword evidence="4" id="KW-0013">ADP-ribosylation</keyword>
<keyword evidence="5" id="KW-0520">NAD</keyword>
<dbReference type="InParanoid" id="A0A665TWI2"/>
<dbReference type="GO" id="GO:0003950">
    <property type="term" value="F:NAD+ poly-ADP-ribosyltransferase activity"/>
    <property type="evidence" value="ECO:0007669"/>
    <property type="project" value="InterPro"/>
</dbReference>
<dbReference type="GO" id="GO:0016779">
    <property type="term" value="F:nucleotidyltransferase activity"/>
    <property type="evidence" value="ECO:0007669"/>
    <property type="project" value="UniProtKB-KW"/>
</dbReference>
<evidence type="ECO:0000256" key="1">
    <source>
        <dbReference type="ARBA" id="ARBA00022676"/>
    </source>
</evidence>
<dbReference type="Gene3D" id="3.90.228.10">
    <property type="match status" value="1"/>
</dbReference>
<gene>
    <name evidence="8" type="primary">LOC115056207</name>
</gene>
<comment type="similarity">
    <text evidence="6">Belongs to the ARTD/PARP family.</text>
</comment>
<evidence type="ECO:0000256" key="5">
    <source>
        <dbReference type="ARBA" id="ARBA00023027"/>
    </source>
</evidence>
<evidence type="ECO:0000313" key="8">
    <source>
        <dbReference type="Ensembl" id="ENSENLP00000011527.1"/>
    </source>
</evidence>